<keyword evidence="3" id="KW-1185">Reference proteome</keyword>
<dbReference type="EMBL" id="JAULSJ010000015">
    <property type="protein sequence ID" value="MDO3425524.1"/>
    <property type="molecule type" value="Genomic_DNA"/>
</dbReference>
<dbReference type="Proteomes" id="UP001168128">
    <property type="component" value="Unassembled WGS sequence"/>
</dbReference>
<name>A0ABT8U386_9FLAO</name>
<feature type="domain" description="GTPase-associated system helical" evidence="1">
    <location>
        <begin position="2"/>
        <end position="410"/>
    </location>
</feature>
<dbReference type="InterPro" id="IPR045523">
    <property type="entry name" value="GASH"/>
</dbReference>
<evidence type="ECO:0000259" key="1">
    <source>
        <dbReference type="Pfam" id="PF19994"/>
    </source>
</evidence>
<dbReference type="Pfam" id="PF19994">
    <property type="entry name" value="GASH"/>
    <property type="match status" value="1"/>
</dbReference>
<accession>A0ABT8U386</accession>
<comment type="caution">
    <text evidence="2">The sequence shown here is derived from an EMBL/GenBank/DDBJ whole genome shotgun (WGS) entry which is preliminary data.</text>
</comment>
<evidence type="ECO:0000313" key="2">
    <source>
        <dbReference type="EMBL" id="MDO3425524.1"/>
    </source>
</evidence>
<organism evidence="2 3">
    <name type="scientific">Chryseobacterium urinae</name>
    <dbReference type="NCBI Taxonomy" id="3058400"/>
    <lineage>
        <taxon>Bacteria</taxon>
        <taxon>Pseudomonadati</taxon>
        <taxon>Bacteroidota</taxon>
        <taxon>Flavobacteriia</taxon>
        <taxon>Flavobacteriales</taxon>
        <taxon>Weeksellaceae</taxon>
        <taxon>Chryseobacterium group</taxon>
        <taxon>Chryseobacterium</taxon>
    </lineage>
</organism>
<dbReference type="RefSeq" id="WP_302716208.1">
    <property type="nucleotide sequence ID" value="NZ_JAULSJ010000015.1"/>
</dbReference>
<evidence type="ECO:0000313" key="3">
    <source>
        <dbReference type="Proteomes" id="UP001168128"/>
    </source>
</evidence>
<reference evidence="2" key="1">
    <citation type="submission" date="2023-07" db="EMBL/GenBank/DDBJ databases">
        <title>AMR profile of multidrug- resistance Chryseobacterium gambrini related strain.</title>
        <authorList>
            <person name="Kirdat K."/>
            <person name="Bhatt A."/>
            <person name="Kuyare S."/>
            <person name="Yadav A."/>
        </authorList>
    </citation>
    <scope>NUCLEOTIDE SEQUENCE</scope>
    <source>
        <strain evidence="2">APV-1</strain>
    </source>
</reference>
<sequence>MIQNYLSANLLSVTDDGDFKKLKKSADEIAKKLAKNKTKIVSYTLSAIDPDISVENPDIVEVKEAIIKNWSTFTNNAKDTPLTYIRAVIFEVLSNLSEDINHAMLIWFASRNIVQYHKLIDKEKEIIFEFLSKLGNDINQKANKEWTLSNESNTNKISIELKEVTNYLINNDTLKKYLEDASGPTNSVGVANFDSPNPYWSNSSQNWSYQFAPRATKGIKTVVDTSLKSIVTVVNENRISIQNNLNKVVEQIQKDQIIRGKPLQIRSELLWWKEAAYSSSMDKGYKEIDKSIIGVSLAYDYASFIPPIYPKSADYFLKETYNNLKGSIDNKITFEEYLKNIHEHSDELKNILPESDILNDRPTLLLFITGLIWNKYQLTQFENLVGIPIGIQLSETNIVTWLFHDFELMKILNTK</sequence>
<proteinExistence type="predicted"/>
<protein>
    <submittedName>
        <fullName evidence="2">GTPase-associated system all-helical protein GASH</fullName>
    </submittedName>
</protein>
<gene>
    <name evidence="2" type="ORF">QWT87_11550</name>
</gene>